<feature type="compositionally biased region" description="Basic and acidic residues" evidence="1">
    <location>
        <begin position="143"/>
        <end position="155"/>
    </location>
</feature>
<gene>
    <name evidence="2" type="ORF">CYJ61_02330</name>
</gene>
<dbReference type="EMBL" id="PKJN01000001">
    <property type="protein sequence ID" value="PKZ60242.1"/>
    <property type="molecule type" value="Genomic_DNA"/>
</dbReference>
<evidence type="ECO:0000313" key="2">
    <source>
        <dbReference type="EMBL" id="PKZ60242.1"/>
    </source>
</evidence>
<proteinExistence type="predicted"/>
<dbReference type="Proteomes" id="UP000234905">
    <property type="component" value="Unassembled WGS sequence"/>
</dbReference>
<protein>
    <submittedName>
        <fullName evidence="2">DUF3027 domain-containing protein</fullName>
    </submittedName>
</protein>
<evidence type="ECO:0000313" key="3">
    <source>
        <dbReference type="Proteomes" id="UP000234905"/>
    </source>
</evidence>
<feature type="compositionally biased region" description="Basic and acidic residues" evidence="1">
    <location>
        <begin position="374"/>
        <end position="414"/>
    </location>
</feature>
<dbReference type="InterPro" id="IPR021391">
    <property type="entry name" value="DUF3027"/>
</dbReference>
<feature type="compositionally biased region" description="Basic residues" evidence="1">
    <location>
        <begin position="462"/>
        <end position="472"/>
    </location>
</feature>
<feature type="region of interest" description="Disordered" evidence="1">
    <location>
        <begin position="333"/>
        <end position="472"/>
    </location>
</feature>
<accession>A0AAP8IUD5</accession>
<reference evidence="2 3" key="1">
    <citation type="submission" date="2017-12" db="EMBL/GenBank/DDBJ databases">
        <title>Phylogenetic diversity of female urinary microbiome.</title>
        <authorList>
            <person name="Thomas-White K."/>
            <person name="Wolfe A.J."/>
        </authorList>
    </citation>
    <scope>NUCLEOTIDE SEQUENCE [LARGE SCALE GENOMIC DNA]</scope>
    <source>
        <strain evidence="2 3">UMB0682</strain>
    </source>
</reference>
<feature type="compositionally biased region" description="Basic and acidic residues" evidence="1">
    <location>
        <begin position="344"/>
        <end position="360"/>
    </location>
</feature>
<comment type="caution">
    <text evidence="2">The sequence shown here is derived from an EMBL/GenBank/DDBJ whole genome shotgun (WGS) entry which is preliminary data.</text>
</comment>
<sequence>MTDEVMDPQELARSIAVETSERTGAVGDFVSSTELGDGVTDFRFVSNLVGYEGWQWSVTLYHDEETQRWTVNESTLVPTEDSLLPPPWIPWKDRLKPSDLSVMDSIGTSEDDSRLEDGFRQVNNIDDSNSEKNIESANSDDNSESKTEDDAKANTEAEDNTEANTSEEDADTNANAKKDINQNQESCDANNDFDEDLEEAVSTLRLSRRRVMTAEAISQTAKRWYAGQHGPKSLSTKIADGKACSSCGFLIPLAGSLGSMFGVCANMWSPDDGRVVSLDHACGEHSDIEPPEPSQLWIQSEPAYDDYHIDILQQAPRDERADVELIEEAIEDSKMHRRKRRKLDSKLRNKKEASTDKDEQNNLSEPDLIDNSTIDEKLYENNDDKNREIEVKNQTEKIEETVANESEKSEKSQNDADYPDSSEVNLPDENSVTEEIPLTEKIEEPQESEDTSKTTTSASMRLYKRKSRRQHK</sequence>
<feature type="region of interest" description="Disordered" evidence="1">
    <location>
        <begin position="122"/>
        <end position="173"/>
    </location>
</feature>
<dbReference type="Pfam" id="PF11228">
    <property type="entry name" value="DUF3027"/>
    <property type="match status" value="1"/>
</dbReference>
<organism evidence="2 3">
    <name type="scientific">Gardnerella vaginalis</name>
    <dbReference type="NCBI Taxonomy" id="2702"/>
    <lineage>
        <taxon>Bacteria</taxon>
        <taxon>Bacillati</taxon>
        <taxon>Actinomycetota</taxon>
        <taxon>Actinomycetes</taxon>
        <taxon>Bifidobacteriales</taxon>
        <taxon>Bifidobacteriaceae</taxon>
        <taxon>Gardnerella</taxon>
    </lineage>
</organism>
<dbReference type="AlphaFoldDB" id="A0AAP8IUD5"/>
<name>A0AAP8IUD5_GARVA</name>
<feature type="compositionally biased region" description="Acidic residues" evidence="1">
    <location>
        <begin position="156"/>
        <end position="171"/>
    </location>
</feature>
<evidence type="ECO:0000256" key="1">
    <source>
        <dbReference type="SAM" id="MobiDB-lite"/>
    </source>
</evidence>